<dbReference type="AlphaFoldDB" id="J0WQH3"/>
<sequence>MIFRRRRLWVVLVVVPRMAFLLRLGRPGFLGVFL</sequence>
<organism evidence="1 2">
    <name type="scientific">Schaalia georgiae F0490</name>
    <dbReference type="NCBI Taxonomy" id="1125717"/>
    <lineage>
        <taxon>Bacteria</taxon>
        <taxon>Bacillati</taxon>
        <taxon>Actinomycetota</taxon>
        <taxon>Actinomycetes</taxon>
        <taxon>Actinomycetales</taxon>
        <taxon>Actinomycetaceae</taxon>
        <taxon>Schaalia</taxon>
    </lineage>
</organism>
<keyword evidence="2" id="KW-1185">Reference proteome</keyword>
<evidence type="ECO:0000313" key="2">
    <source>
        <dbReference type="Proteomes" id="UP000004578"/>
    </source>
</evidence>
<gene>
    <name evidence="1" type="ORF">HMPREF1317_2424</name>
</gene>
<accession>J0WQH3</accession>
<name>J0WQH3_9ACTO</name>
<proteinExistence type="predicted"/>
<feature type="non-terminal residue" evidence="1">
    <location>
        <position position="34"/>
    </location>
</feature>
<dbReference type="Proteomes" id="UP000004578">
    <property type="component" value="Unassembled WGS sequence"/>
</dbReference>
<comment type="caution">
    <text evidence="1">The sequence shown here is derived from an EMBL/GenBank/DDBJ whole genome shotgun (WGS) entry which is preliminary data.</text>
</comment>
<protein>
    <submittedName>
        <fullName evidence="1">Uncharacterized protein</fullName>
    </submittedName>
</protein>
<reference evidence="1 2" key="1">
    <citation type="submission" date="2012-05" db="EMBL/GenBank/DDBJ databases">
        <authorList>
            <person name="Harkins D.M."/>
            <person name="Madupu R."/>
            <person name="Durkin A.S."/>
            <person name="Torralba M."/>
            <person name="Methe B."/>
            <person name="Sutton G.G."/>
            <person name="Nelson K.E."/>
        </authorList>
    </citation>
    <scope>NUCLEOTIDE SEQUENCE [LARGE SCALE GENOMIC DNA]</scope>
    <source>
        <strain evidence="1 2">F0490</strain>
    </source>
</reference>
<dbReference type="EMBL" id="AKFS01000260">
    <property type="protein sequence ID" value="EJF38641.1"/>
    <property type="molecule type" value="Genomic_DNA"/>
</dbReference>
<evidence type="ECO:0000313" key="1">
    <source>
        <dbReference type="EMBL" id="EJF38641.1"/>
    </source>
</evidence>